<organism evidence="2 3">
    <name type="scientific">Chitinivibrio alkaliphilus ACht1</name>
    <dbReference type="NCBI Taxonomy" id="1313304"/>
    <lineage>
        <taxon>Bacteria</taxon>
        <taxon>Pseudomonadati</taxon>
        <taxon>Fibrobacterota</taxon>
        <taxon>Chitinivibrionia</taxon>
        <taxon>Chitinivibrionales</taxon>
        <taxon>Chitinivibrionaceae</taxon>
        <taxon>Chitinivibrio</taxon>
    </lineage>
</organism>
<evidence type="ECO:0000259" key="1">
    <source>
        <dbReference type="Pfam" id="PF10040"/>
    </source>
</evidence>
<dbReference type="eggNOG" id="COG5551">
    <property type="taxonomic scope" value="Bacteria"/>
</dbReference>
<protein>
    <submittedName>
        <fullName evidence="2">CRISPR/Cas system-associated RAMP superfamily protein Cas6</fullName>
    </submittedName>
</protein>
<dbReference type="AlphaFoldDB" id="U7D8L2"/>
<dbReference type="EMBL" id="ASJR01000033">
    <property type="protein sequence ID" value="ERP30770.1"/>
    <property type="molecule type" value="Genomic_DNA"/>
</dbReference>
<comment type="caution">
    <text evidence="2">The sequence shown here is derived from an EMBL/GenBank/DDBJ whole genome shotgun (WGS) entry which is preliminary data.</text>
</comment>
<name>U7D8L2_9BACT</name>
<dbReference type="Proteomes" id="UP000017148">
    <property type="component" value="Unassembled WGS sequence"/>
</dbReference>
<dbReference type="Pfam" id="PF10040">
    <property type="entry name" value="CRISPR_Cas6"/>
    <property type="match status" value="1"/>
</dbReference>
<sequence>MQSSYLVFTGGKVKGGEKLKRRRKPIQAYSGVIEMLTYSKVEFTLRFSQPVFFKTYPTFLFRSVIGNALKKISCAMKDGTCESCLLKNNCAYAWFFETHVAQDNDVLPGVKKASHPFILSAEDVFREKTDTVRLTVTLIGKGREYINYLLFALIQAGERGLFRDRISFTVRAVQDALTKRQVWEGDALSPPEKSTLSLNPDTRSSEKRSLCLRLHSPVKIQKGGRVIEDIDYMSLLQSIHRRVRILAGFFGDRHALAPVLDFPDLSSGFLPKKEHFTSRRVYLPRWSGRQKRAMDMGGMEGAMDVSGLFSPCEMSLLSIGEVLHVGKNTGFGLGRYTVEKQL</sequence>
<keyword evidence="3" id="KW-1185">Reference proteome</keyword>
<dbReference type="STRING" id="1313304.CALK_2377"/>
<accession>U7D8L2</accession>
<feature type="domain" description="CRISPR-associated protein Cas6 C-terminal" evidence="1">
    <location>
        <begin position="212"/>
        <end position="336"/>
    </location>
</feature>
<dbReference type="InterPro" id="IPR019267">
    <property type="entry name" value="CRISPR-assoc_Cas6_C"/>
</dbReference>
<evidence type="ECO:0000313" key="2">
    <source>
        <dbReference type="EMBL" id="ERP30770.1"/>
    </source>
</evidence>
<proteinExistence type="predicted"/>
<gene>
    <name evidence="2" type="ORF">CALK_2377</name>
</gene>
<evidence type="ECO:0000313" key="3">
    <source>
        <dbReference type="Proteomes" id="UP000017148"/>
    </source>
</evidence>
<reference evidence="2 3" key="1">
    <citation type="journal article" date="2013" name="Environ. Microbiol.">
        <title>Genome analysis of Chitinivibrio alkaliphilus gen. nov., sp. nov., a novel extremely haloalkaliphilic anaerobic chitinolytic bacterium from the candidate phylum Termite Group 3.</title>
        <authorList>
            <person name="Sorokin D.Y."/>
            <person name="Gumerov V.M."/>
            <person name="Rakitin A.L."/>
            <person name="Beletsky A.V."/>
            <person name="Damste J.S."/>
            <person name="Muyzer G."/>
            <person name="Mardanov A.V."/>
            <person name="Ravin N.V."/>
        </authorList>
    </citation>
    <scope>NUCLEOTIDE SEQUENCE [LARGE SCALE GENOMIC DNA]</scope>
    <source>
        <strain evidence="2 3">ACht1</strain>
    </source>
</reference>